<evidence type="ECO:0000256" key="2">
    <source>
        <dbReference type="ARBA" id="ARBA00022475"/>
    </source>
</evidence>
<name>A0AAE3M4F7_9BACT</name>
<keyword evidence="2" id="KW-1003">Cell membrane</keyword>
<evidence type="ECO:0000256" key="1">
    <source>
        <dbReference type="ARBA" id="ARBA00004651"/>
    </source>
</evidence>
<dbReference type="Proteomes" id="UP001209229">
    <property type="component" value="Unassembled WGS sequence"/>
</dbReference>
<feature type="transmembrane region" description="Helical" evidence="6">
    <location>
        <begin position="38"/>
        <end position="62"/>
    </location>
</feature>
<accession>A0AAE3M4F7</accession>
<gene>
    <name evidence="7" type="ORF">OM075_09270</name>
</gene>
<evidence type="ECO:0000313" key="7">
    <source>
        <dbReference type="EMBL" id="MCW3786657.1"/>
    </source>
</evidence>
<evidence type="ECO:0000256" key="3">
    <source>
        <dbReference type="ARBA" id="ARBA00022692"/>
    </source>
</evidence>
<feature type="transmembrane region" description="Helical" evidence="6">
    <location>
        <begin position="297"/>
        <end position="318"/>
    </location>
</feature>
<organism evidence="7 8">
    <name type="scientific">Plebeiibacterium sediminum</name>
    <dbReference type="NCBI Taxonomy" id="2992112"/>
    <lineage>
        <taxon>Bacteria</taxon>
        <taxon>Pseudomonadati</taxon>
        <taxon>Bacteroidota</taxon>
        <taxon>Bacteroidia</taxon>
        <taxon>Marinilabiliales</taxon>
        <taxon>Marinilabiliaceae</taxon>
        <taxon>Plebeiibacterium</taxon>
    </lineage>
</organism>
<dbReference type="GO" id="GO:0015297">
    <property type="term" value="F:antiporter activity"/>
    <property type="evidence" value="ECO:0007669"/>
    <property type="project" value="InterPro"/>
</dbReference>
<keyword evidence="4 6" id="KW-1133">Transmembrane helix</keyword>
<protein>
    <submittedName>
        <fullName evidence="7">MATE family efflux transporter</fullName>
    </submittedName>
</protein>
<reference evidence="7" key="1">
    <citation type="submission" date="2022-10" db="EMBL/GenBank/DDBJ databases">
        <authorList>
            <person name="Yu W.X."/>
        </authorList>
    </citation>
    <scope>NUCLEOTIDE SEQUENCE</scope>
    <source>
        <strain evidence="7">AAT</strain>
    </source>
</reference>
<evidence type="ECO:0000256" key="4">
    <source>
        <dbReference type="ARBA" id="ARBA00022989"/>
    </source>
</evidence>
<proteinExistence type="predicted"/>
<feature type="transmembrane region" description="Helical" evidence="6">
    <location>
        <begin position="82"/>
        <end position="105"/>
    </location>
</feature>
<evidence type="ECO:0000256" key="5">
    <source>
        <dbReference type="ARBA" id="ARBA00023136"/>
    </source>
</evidence>
<dbReference type="InterPro" id="IPR002528">
    <property type="entry name" value="MATE_fam"/>
</dbReference>
<feature type="transmembrane region" description="Helical" evidence="6">
    <location>
        <begin position="7"/>
        <end position="26"/>
    </location>
</feature>
<evidence type="ECO:0000313" key="8">
    <source>
        <dbReference type="Proteomes" id="UP001209229"/>
    </source>
</evidence>
<dbReference type="AlphaFoldDB" id="A0AAE3M4F7"/>
<keyword evidence="8" id="KW-1185">Reference proteome</keyword>
<feature type="transmembrane region" description="Helical" evidence="6">
    <location>
        <begin position="178"/>
        <end position="198"/>
    </location>
</feature>
<feature type="transmembrane region" description="Helical" evidence="6">
    <location>
        <begin position="368"/>
        <end position="385"/>
    </location>
</feature>
<dbReference type="GO" id="GO:0005886">
    <property type="term" value="C:plasma membrane"/>
    <property type="evidence" value="ECO:0007669"/>
    <property type="project" value="UniProtKB-SubCell"/>
</dbReference>
<feature type="transmembrane region" description="Helical" evidence="6">
    <location>
        <begin position="431"/>
        <end position="451"/>
    </location>
</feature>
<keyword evidence="5 6" id="KW-0472">Membrane</keyword>
<dbReference type="PANTHER" id="PTHR30250">
    <property type="entry name" value="PST FAMILY PREDICTED COLANIC ACID TRANSPORTER"/>
    <property type="match status" value="1"/>
</dbReference>
<dbReference type="RefSeq" id="WP_301190221.1">
    <property type="nucleotide sequence ID" value="NZ_JAPDPJ010000017.1"/>
</dbReference>
<comment type="subcellular location">
    <subcellularLocation>
        <location evidence="1">Cell membrane</location>
        <topology evidence="1">Multi-pass membrane protein</topology>
    </subcellularLocation>
</comment>
<feature type="transmembrane region" description="Helical" evidence="6">
    <location>
        <begin position="391"/>
        <end position="410"/>
    </location>
</feature>
<dbReference type="GO" id="GO:0042910">
    <property type="term" value="F:xenobiotic transmembrane transporter activity"/>
    <property type="evidence" value="ECO:0007669"/>
    <property type="project" value="InterPro"/>
</dbReference>
<comment type="caution">
    <text evidence="7">The sequence shown here is derived from an EMBL/GenBank/DDBJ whole genome shotgun (WGS) entry which is preliminary data.</text>
</comment>
<feature type="transmembrane region" description="Helical" evidence="6">
    <location>
        <begin position="117"/>
        <end position="138"/>
    </location>
</feature>
<feature type="transmembrane region" description="Helical" evidence="6">
    <location>
        <begin position="150"/>
        <end position="172"/>
    </location>
</feature>
<dbReference type="PANTHER" id="PTHR30250:SF26">
    <property type="entry name" value="PSMA PROTEIN"/>
    <property type="match status" value="1"/>
</dbReference>
<dbReference type="InterPro" id="IPR050833">
    <property type="entry name" value="Poly_Biosynth_Transport"/>
</dbReference>
<sequence>MKNTVYLYVRMLVTMALSFITTRVVLEKLGASDYGVQNVVGGFVSMFVVLDSILASGTNRFFALSLGKGEIEKIKKTFSTSFVIHLSISLLVFIVLETLGIWFLNHKLNIEPDRIHAANWVFQFAVITTVLGITQTPYRAAVTAHEHFNMYAYMSIYDAVAKLIILYLLVTIPGDKLIIYSALLLGVNTSSLIIYRIYCIRKFEECGLSLRVDKLLLREMLHFSGWTTLGHLTVAVNDQGMSILLNLFFNTVMNAARGLANTVSFTIKQFIGGFLIAANPQLVKYYGEGDKINFEKLIFNISQYTIFLMSIFLVPVLLEIDYVLKLWLSEVPQYTAEFIKISAICDIIVYSNSMVDSGIVATGRVKEMNIYAIPFYFMTLPLVYIVLKLGWYPPVVYFVTSIPALIHFLINLKILSHYTGFPARKYFVKIFLKNTFLIILTFIIPFLIHRIIEESLIRFLVVCSSSVISTITIMYFFALNPEVKKIVTNKVFTILHIKK</sequence>
<keyword evidence="3 6" id="KW-0812">Transmembrane</keyword>
<feature type="transmembrane region" description="Helical" evidence="6">
    <location>
        <begin position="457"/>
        <end position="478"/>
    </location>
</feature>
<dbReference type="EMBL" id="JAPDPJ010000017">
    <property type="protein sequence ID" value="MCW3786657.1"/>
    <property type="molecule type" value="Genomic_DNA"/>
</dbReference>
<dbReference type="Pfam" id="PF01554">
    <property type="entry name" value="MatE"/>
    <property type="match status" value="1"/>
</dbReference>
<evidence type="ECO:0000256" key="6">
    <source>
        <dbReference type="SAM" id="Phobius"/>
    </source>
</evidence>